<keyword evidence="4" id="KW-1185">Reference proteome</keyword>
<dbReference type="SUPFAM" id="SSF69318">
    <property type="entry name" value="Integrin alpha N-terminal domain"/>
    <property type="match status" value="3"/>
</dbReference>
<evidence type="ECO:0000313" key="4">
    <source>
        <dbReference type="Proteomes" id="UP001172083"/>
    </source>
</evidence>
<dbReference type="PANTHER" id="PTHR16026">
    <property type="entry name" value="CARTILAGE ACIDIC PROTEIN 1"/>
    <property type="match status" value="1"/>
</dbReference>
<dbReference type="Pfam" id="PF13517">
    <property type="entry name" value="FG-GAP_3"/>
    <property type="match status" value="4"/>
</dbReference>
<feature type="domain" description="ASPIC/UnbV" evidence="2">
    <location>
        <begin position="534"/>
        <end position="600"/>
    </location>
</feature>
<dbReference type="PANTHER" id="PTHR16026:SF0">
    <property type="entry name" value="CARTILAGE ACIDIC PROTEIN 1"/>
    <property type="match status" value="1"/>
</dbReference>
<gene>
    <name evidence="3" type="ORF">QQ020_15845</name>
</gene>
<organism evidence="3 4">
    <name type="scientific">Agaribacillus aureus</name>
    <dbReference type="NCBI Taxonomy" id="3051825"/>
    <lineage>
        <taxon>Bacteria</taxon>
        <taxon>Pseudomonadati</taxon>
        <taxon>Bacteroidota</taxon>
        <taxon>Cytophagia</taxon>
        <taxon>Cytophagales</taxon>
        <taxon>Splendidivirgaceae</taxon>
        <taxon>Agaribacillus</taxon>
    </lineage>
</organism>
<dbReference type="InterPro" id="IPR028994">
    <property type="entry name" value="Integrin_alpha_N"/>
</dbReference>
<evidence type="ECO:0000256" key="1">
    <source>
        <dbReference type="ARBA" id="ARBA00022729"/>
    </source>
</evidence>
<dbReference type="EMBL" id="JAUJEB010000003">
    <property type="protein sequence ID" value="MDN5213544.1"/>
    <property type="molecule type" value="Genomic_DNA"/>
</dbReference>
<accession>A0ABT8L716</accession>
<protein>
    <submittedName>
        <fullName evidence="3">VCBS repeat-containing protein</fullName>
    </submittedName>
</protein>
<dbReference type="Gene3D" id="2.130.10.130">
    <property type="entry name" value="Integrin alpha, N-terminal"/>
    <property type="match status" value="3"/>
</dbReference>
<dbReference type="InterPro" id="IPR011519">
    <property type="entry name" value="UnbV_ASPIC"/>
</dbReference>
<reference evidence="3" key="1">
    <citation type="submission" date="2023-06" db="EMBL/GenBank/DDBJ databases">
        <title>Genomic of Agaribacillus aureum.</title>
        <authorList>
            <person name="Wang G."/>
        </authorList>
    </citation>
    <scope>NUCLEOTIDE SEQUENCE</scope>
    <source>
        <strain evidence="3">BMA12</strain>
    </source>
</reference>
<dbReference type="InterPro" id="IPR027039">
    <property type="entry name" value="Crtac1"/>
</dbReference>
<keyword evidence="1" id="KW-0732">Signal</keyword>
<dbReference type="RefSeq" id="WP_346758882.1">
    <property type="nucleotide sequence ID" value="NZ_JAUJEB010000003.1"/>
</dbReference>
<comment type="caution">
    <text evidence="3">The sequence shown here is derived from an EMBL/GenBank/DDBJ whole genome shotgun (WGS) entry which is preliminary data.</text>
</comment>
<proteinExistence type="predicted"/>
<dbReference type="Pfam" id="PF07593">
    <property type="entry name" value="UnbV_ASPIC"/>
    <property type="match status" value="1"/>
</dbReference>
<dbReference type="InterPro" id="IPR013517">
    <property type="entry name" value="FG-GAP"/>
</dbReference>
<evidence type="ECO:0000259" key="2">
    <source>
        <dbReference type="Pfam" id="PF07593"/>
    </source>
</evidence>
<name>A0ABT8L716_9BACT</name>
<sequence length="1130" mass="125897">MRLTILTISLILCMSSCVKDGRETEADRDEKIVSIFDKLSPDHSGVTFTNDIIEDSVINYFTYPYIYMGGGVAVGDVNNDGLQDIYFTGNRVRNTLYLNKGGLQFEDITDRSKVAGDDRWVTGVTMADVNADGWLDIYVSVSGKFASTKNLLYINEGASAGGIPTFTEKAEELGIADEGHSTQGTFFDYDRDGDLDLYVANYPYTSFKTINFAYKFKMNEKKPEHSDKLYRNKGDGTFEDVTAEAGLLNFGLSLNATVGDFNDDGWEDIYVSNDFASPDHFYFNNGDGTFSEKIKETTQHTAFFGMGTDAGDFNNDGLLDIIQMDMTPEDNRRNKANMASMNPAGFYEIVGLGMHYQYMQNALQLNNGITEDGLPHFSDVARLTGTSSTDWSWAGLFADLDNDGWKDIFVTNGTRKDINNKDYFQKIDKADRKTRESFDYLELSRNIPSEKIDNYAFRNNGDLTFDNVIKDWGLSHKGFSNGAAYADLDNDGDLDIVVNNIGEPSLIFQNKVSDLKLGNHLRIKLKGNQKNPLGLGTRILVKTRSGRQHHQHTLTRGFQSSVEPPIHFGLGDEKIAEEIKVTWVDGKTQTLTNVQGNQVVAIDYQNAENPPVNQVVADKKKPLFEDATQKLGITYRHQENNYNDFQYEVLLPHVYSRNGPGLAVGDVNGDQLQDFYIGAAVDSAGALHLQNDDGTFTVAKNGAWLEDKDKEDMGATLFDADGDKDLDLYVVSGGSEFEAGAEELRDRLYINDGQGNFKKAVNALPKMFSSGSRVKAADYDGDGDLDLFVGGRVVPRSYPLPARSFILRNDGLVDGEVSFVDVTPDIAPHLLEAGLVTDAVWVDFDLDEQLDLVVVGEWMPVTFLKNTGKRFENKTNDFGLEKSTGWWYSIIAEDFDKDGDLDLVAGNLGLNYKYQANEKESFDVYAYDYDKNGHLDIVLGYYNNGVQYPVRGRQCSSQQIPNIKLKYKDYNSFADASLVDVYSSNDLEASVHFQAWTFASTYIENKGGDKFEFRKLPNAAQISSINGIIADDFNQDGHKDIIVAGNLYVAEVETTRNDASYGNFLAGDGKGNFEAVPYSRSGFYLRHDTKELAKIQTKRGTFILAGNNHDLMKAIKVNYGDGNQVFLSDR</sequence>
<dbReference type="Proteomes" id="UP001172083">
    <property type="component" value="Unassembled WGS sequence"/>
</dbReference>
<evidence type="ECO:0000313" key="3">
    <source>
        <dbReference type="EMBL" id="MDN5213544.1"/>
    </source>
</evidence>